<dbReference type="Proteomes" id="UP001229251">
    <property type="component" value="Unassembled WGS sequence"/>
</dbReference>
<dbReference type="NCBIfam" id="NF004676">
    <property type="entry name" value="PRK06019.1-2"/>
    <property type="match status" value="1"/>
</dbReference>
<dbReference type="Pfam" id="PF17769">
    <property type="entry name" value="PurK_C"/>
    <property type="match status" value="1"/>
</dbReference>
<dbReference type="NCBIfam" id="NF004675">
    <property type="entry name" value="PRK06019.1-1"/>
    <property type="match status" value="1"/>
</dbReference>
<evidence type="ECO:0000256" key="9">
    <source>
        <dbReference type="RuleBase" id="RU361200"/>
    </source>
</evidence>
<dbReference type="InterPro" id="IPR054350">
    <property type="entry name" value="PurT/PurK_preATP-grasp"/>
</dbReference>
<dbReference type="FunFam" id="3.40.50.20:FF:000016">
    <property type="entry name" value="N5-carboxyaminoimidazole ribonucleotide synthase"/>
    <property type="match status" value="1"/>
</dbReference>
<dbReference type="NCBIfam" id="TIGR01161">
    <property type="entry name" value="purK"/>
    <property type="match status" value="1"/>
</dbReference>
<gene>
    <name evidence="8 9 11" type="primary">purK</name>
    <name evidence="11" type="ORF">QP433_03515</name>
</gene>
<evidence type="ECO:0000313" key="12">
    <source>
        <dbReference type="Proteomes" id="UP001229251"/>
    </source>
</evidence>
<dbReference type="NCBIfam" id="NF004679">
    <property type="entry name" value="PRK06019.1-5"/>
    <property type="match status" value="1"/>
</dbReference>
<dbReference type="SUPFAM" id="SSF51246">
    <property type="entry name" value="Rudiment single hybrid motif"/>
    <property type="match status" value="1"/>
</dbReference>
<comment type="cofactor">
    <cofactor evidence="2">
        <name>Mg(2+)</name>
        <dbReference type="ChEBI" id="CHEBI:18420"/>
    </cofactor>
</comment>
<keyword evidence="5 8" id="KW-0658">Purine biosynthesis</keyword>
<dbReference type="InterPro" id="IPR005875">
    <property type="entry name" value="PurK"/>
</dbReference>
<accession>A0AAJ1V347</accession>
<name>A0AAJ1V347_9LACT</name>
<comment type="caution">
    <text evidence="11">The sequence shown here is derived from an EMBL/GenBank/DDBJ whole genome shotgun (WGS) entry which is preliminary data.</text>
</comment>
<dbReference type="GO" id="GO:0034028">
    <property type="term" value="F:5-(carboxyamino)imidazole ribonucleotide synthase activity"/>
    <property type="evidence" value="ECO:0007669"/>
    <property type="project" value="UniProtKB-UniRule"/>
</dbReference>
<feature type="binding site" evidence="8">
    <location>
        <begin position="156"/>
        <end position="162"/>
    </location>
    <ligand>
        <name>ATP</name>
        <dbReference type="ChEBI" id="CHEBI:30616"/>
    </ligand>
</feature>
<dbReference type="InterPro" id="IPR013815">
    <property type="entry name" value="ATP_grasp_subdomain_1"/>
</dbReference>
<dbReference type="SUPFAM" id="SSF56059">
    <property type="entry name" value="Glutathione synthetase ATP-binding domain-like"/>
    <property type="match status" value="1"/>
</dbReference>
<dbReference type="GO" id="GO:0046872">
    <property type="term" value="F:metal ion binding"/>
    <property type="evidence" value="ECO:0007669"/>
    <property type="project" value="InterPro"/>
</dbReference>
<evidence type="ECO:0000313" key="11">
    <source>
        <dbReference type="EMBL" id="MDK7187041.1"/>
    </source>
</evidence>
<dbReference type="EMBL" id="JASOOE010000005">
    <property type="protein sequence ID" value="MDK7187041.1"/>
    <property type="molecule type" value="Genomic_DNA"/>
</dbReference>
<proteinExistence type="inferred from homology"/>
<reference evidence="11" key="1">
    <citation type="submission" date="2023-05" db="EMBL/GenBank/DDBJ databases">
        <title>Cataloging the Phylogenetic Diversity of Human Bladder Bacteria.</title>
        <authorList>
            <person name="Du J."/>
        </authorList>
    </citation>
    <scope>NUCLEOTIDE SEQUENCE</scope>
    <source>
        <strain evidence="11">UMB1231</strain>
    </source>
</reference>
<comment type="subunit">
    <text evidence="8 9">Homodimer.</text>
</comment>
<comment type="caution">
    <text evidence="8">Lacks conserved residue(s) required for the propagation of feature annotation.</text>
</comment>
<dbReference type="PANTHER" id="PTHR11609:SF5">
    <property type="entry name" value="PHOSPHORIBOSYLAMINOIMIDAZOLE CARBOXYLASE"/>
    <property type="match status" value="1"/>
</dbReference>
<dbReference type="Gene3D" id="3.40.50.20">
    <property type="match status" value="1"/>
</dbReference>
<dbReference type="InterPro" id="IPR011054">
    <property type="entry name" value="Rudment_hybrid_motif"/>
</dbReference>
<dbReference type="Gene3D" id="3.30.1490.20">
    <property type="entry name" value="ATP-grasp fold, A domain"/>
    <property type="match status" value="1"/>
</dbReference>
<keyword evidence="4 8" id="KW-0547">Nucleotide-binding</keyword>
<feature type="domain" description="ATP-grasp" evidence="10">
    <location>
        <begin position="115"/>
        <end position="305"/>
    </location>
</feature>
<dbReference type="HAMAP" id="MF_01928">
    <property type="entry name" value="PurK"/>
    <property type="match status" value="1"/>
</dbReference>
<organism evidence="11 12">
    <name type="scientific">Facklamia hominis</name>
    <dbReference type="NCBI Taxonomy" id="178214"/>
    <lineage>
        <taxon>Bacteria</taxon>
        <taxon>Bacillati</taxon>
        <taxon>Bacillota</taxon>
        <taxon>Bacilli</taxon>
        <taxon>Lactobacillales</taxon>
        <taxon>Aerococcaceae</taxon>
        <taxon>Facklamia</taxon>
    </lineage>
</organism>
<keyword evidence="6 8" id="KW-0067">ATP-binding</keyword>
<keyword evidence="3 8" id="KW-0436">Ligase</keyword>
<feature type="binding site" evidence="8">
    <location>
        <position position="151"/>
    </location>
    <ligand>
        <name>ATP</name>
        <dbReference type="ChEBI" id="CHEBI:30616"/>
    </ligand>
</feature>
<evidence type="ECO:0000256" key="4">
    <source>
        <dbReference type="ARBA" id="ARBA00022741"/>
    </source>
</evidence>
<keyword evidence="7" id="KW-0464">Manganese</keyword>
<comment type="function">
    <text evidence="8">Catalyzes the ATP-dependent conversion of 5-aminoimidazole ribonucleotide (AIR) and HCO(3)(-) to N5-carboxyaminoimidazole ribonucleotide (N5-CAIR).</text>
</comment>
<comment type="similarity">
    <text evidence="8 9">Belongs to the PurK/PurT family.</text>
</comment>
<evidence type="ECO:0000256" key="1">
    <source>
        <dbReference type="ARBA" id="ARBA00001936"/>
    </source>
</evidence>
<dbReference type="InterPro" id="IPR016185">
    <property type="entry name" value="PreATP-grasp_dom_sf"/>
</dbReference>
<comment type="pathway">
    <text evidence="8 9">Purine metabolism; IMP biosynthesis via de novo pathway; 5-amino-1-(5-phospho-D-ribosyl)imidazole-4-carboxylate from 5-amino-1-(5-phospho-D-ribosyl)imidazole (N5-CAIR route): step 1/2.</text>
</comment>
<evidence type="ECO:0000256" key="2">
    <source>
        <dbReference type="ARBA" id="ARBA00001946"/>
    </source>
</evidence>
<dbReference type="GO" id="GO:0005829">
    <property type="term" value="C:cytosol"/>
    <property type="evidence" value="ECO:0007669"/>
    <property type="project" value="TreeGrafter"/>
</dbReference>
<feature type="binding site" evidence="8">
    <location>
        <position position="221"/>
    </location>
    <ligand>
        <name>ATP</name>
        <dbReference type="ChEBI" id="CHEBI:30616"/>
    </ligand>
</feature>
<dbReference type="PANTHER" id="PTHR11609">
    <property type="entry name" value="PURINE BIOSYNTHESIS PROTEIN 6/7, PUR6/7"/>
    <property type="match status" value="1"/>
</dbReference>
<evidence type="ECO:0000256" key="6">
    <source>
        <dbReference type="ARBA" id="ARBA00022840"/>
    </source>
</evidence>
<evidence type="ECO:0000256" key="3">
    <source>
        <dbReference type="ARBA" id="ARBA00022598"/>
    </source>
</evidence>
<dbReference type="GO" id="GO:0004638">
    <property type="term" value="F:phosphoribosylaminoimidazole carboxylase activity"/>
    <property type="evidence" value="ECO:0007669"/>
    <property type="project" value="InterPro"/>
</dbReference>
<sequence>MTDLNNRVILPGQTIGIIGGGQLGKMMAQSAQKMGYRVHVYDPSEAACAFNVAHQSMVGSFSDRDQLVRFAQSVDVLTYEFENVNSQLLQELDQQSYFPQGSQFLSITQNRLKEKDWLNDCQITTVGYRSVKSIADIEKAIDQLGYPLIIKTNRFGYDGKGQIVLKDASSLRDNQADLHSLLEDQTCIAEAYCDFDYEASIMISRNPKGQIEAFPVSINQHRHGILYASLVTNQVPASVEDKIKGFAQRIAEQAQLVGVLGIEFFVTKDQEVLVNELAPRPHNSGHYSIEACNVSQYDQHILAITGRDLIPVRLLQPSLMINILGQHMEDLSKAMAAFPQAIFHLYGKSPAKVQRKMGHFTLGAKSSQELLQLIQTSHFLADWKEKI</sequence>
<dbReference type="InterPro" id="IPR011761">
    <property type="entry name" value="ATP-grasp"/>
</dbReference>
<dbReference type="PROSITE" id="PS50975">
    <property type="entry name" value="ATP_GRASP"/>
    <property type="match status" value="1"/>
</dbReference>
<evidence type="ECO:0000256" key="8">
    <source>
        <dbReference type="HAMAP-Rule" id="MF_01928"/>
    </source>
</evidence>
<comment type="cofactor">
    <cofactor evidence="1">
        <name>Mn(2+)</name>
        <dbReference type="ChEBI" id="CHEBI:29035"/>
    </cofactor>
</comment>
<feature type="binding site" evidence="8">
    <location>
        <position position="198"/>
    </location>
    <ligand>
        <name>ATP</name>
        <dbReference type="ChEBI" id="CHEBI:30616"/>
    </ligand>
</feature>
<evidence type="ECO:0000256" key="5">
    <source>
        <dbReference type="ARBA" id="ARBA00022755"/>
    </source>
</evidence>
<dbReference type="Gene3D" id="3.30.470.20">
    <property type="entry name" value="ATP-grasp fold, B domain"/>
    <property type="match status" value="1"/>
</dbReference>
<feature type="binding site" evidence="8">
    <location>
        <begin position="275"/>
        <end position="276"/>
    </location>
    <ligand>
        <name>ATP</name>
        <dbReference type="ChEBI" id="CHEBI:30616"/>
    </ligand>
</feature>
<evidence type="ECO:0000256" key="7">
    <source>
        <dbReference type="ARBA" id="ARBA00023211"/>
    </source>
</evidence>
<comment type="catalytic activity">
    <reaction evidence="8 9">
        <text>5-amino-1-(5-phospho-beta-D-ribosyl)imidazole + hydrogencarbonate + ATP = 5-carboxyamino-1-(5-phospho-D-ribosyl)imidazole + ADP + phosphate + 2 H(+)</text>
        <dbReference type="Rhea" id="RHEA:19317"/>
        <dbReference type="ChEBI" id="CHEBI:15378"/>
        <dbReference type="ChEBI" id="CHEBI:17544"/>
        <dbReference type="ChEBI" id="CHEBI:30616"/>
        <dbReference type="ChEBI" id="CHEBI:43474"/>
        <dbReference type="ChEBI" id="CHEBI:58730"/>
        <dbReference type="ChEBI" id="CHEBI:137981"/>
        <dbReference type="ChEBI" id="CHEBI:456216"/>
        <dbReference type="EC" id="6.3.4.18"/>
    </reaction>
</comment>
<dbReference type="GO" id="GO:0005524">
    <property type="term" value="F:ATP binding"/>
    <property type="evidence" value="ECO:0007669"/>
    <property type="project" value="UniProtKB-UniRule"/>
</dbReference>
<dbReference type="InterPro" id="IPR003135">
    <property type="entry name" value="ATP-grasp_carboxylate-amine"/>
</dbReference>
<protein>
    <recommendedName>
        <fullName evidence="8 9">N5-carboxyaminoimidazole ribonucleotide synthase</fullName>
        <shortName evidence="8 9">N5-CAIR synthase</shortName>
        <ecNumber evidence="8 9">6.3.4.18</ecNumber>
    </recommendedName>
    <alternativeName>
        <fullName evidence="8 9">5-(carboxyamino)imidazole ribonucleotide synthetase</fullName>
    </alternativeName>
</protein>
<comment type="function">
    <text evidence="9">Catalyzes the ATP-dependent conversion of 5-aminoimidazole ribonucleotide (AIR) and HCO(3)- to N5-carboxyaminoimidazole ribonucleotide (N5-CAIR).</text>
</comment>
<dbReference type="EC" id="6.3.4.18" evidence="8 9"/>
<evidence type="ECO:0000259" key="10">
    <source>
        <dbReference type="PROSITE" id="PS50975"/>
    </source>
</evidence>
<feature type="binding site" evidence="8">
    <location>
        <position position="111"/>
    </location>
    <ligand>
        <name>ATP</name>
        <dbReference type="ChEBI" id="CHEBI:30616"/>
    </ligand>
</feature>
<dbReference type="InterPro" id="IPR040686">
    <property type="entry name" value="PurK_C"/>
</dbReference>
<dbReference type="PROSITE" id="PS00065">
    <property type="entry name" value="D_2_HYDROXYACID_DH_1"/>
    <property type="match status" value="1"/>
</dbReference>
<dbReference type="InterPro" id="IPR029752">
    <property type="entry name" value="D-isomer_DH_CS1"/>
</dbReference>
<dbReference type="SUPFAM" id="SSF52440">
    <property type="entry name" value="PreATP-grasp domain"/>
    <property type="match status" value="1"/>
</dbReference>
<dbReference type="RefSeq" id="WP_285065549.1">
    <property type="nucleotide sequence ID" value="NZ_JASOOE010000005.1"/>
</dbReference>
<dbReference type="Pfam" id="PF22660">
    <property type="entry name" value="RS_preATP-grasp-like"/>
    <property type="match status" value="1"/>
</dbReference>
<dbReference type="Pfam" id="PF02222">
    <property type="entry name" value="ATP-grasp"/>
    <property type="match status" value="1"/>
</dbReference>
<dbReference type="GO" id="GO:0006189">
    <property type="term" value="P:'de novo' IMP biosynthetic process"/>
    <property type="evidence" value="ECO:0007669"/>
    <property type="project" value="UniProtKB-UniRule"/>
</dbReference>
<dbReference type="AlphaFoldDB" id="A0AAJ1V347"/>